<proteinExistence type="predicted"/>
<name>W4G1P2_APHAT</name>
<accession>W4G1P2</accession>
<organism evidence="1">
    <name type="scientific">Aphanomyces astaci</name>
    <name type="common">Crayfish plague agent</name>
    <dbReference type="NCBI Taxonomy" id="112090"/>
    <lineage>
        <taxon>Eukaryota</taxon>
        <taxon>Sar</taxon>
        <taxon>Stramenopiles</taxon>
        <taxon>Oomycota</taxon>
        <taxon>Saprolegniomycetes</taxon>
        <taxon>Saprolegniales</taxon>
        <taxon>Verrucalvaceae</taxon>
        <taxon>Aphanomyces</taxon>
    </lineage>
</organism>
<evidence type="ECO:0000313" key="1">
    <source>
        <dbReference type="EMBL" id="ETV72853.1"/>
    </source>
</evidence>
<dbReference type="OrthoDB" id="19944at2759"/>
<dbReference type="RefSeq" id="XP_009837639.1">
    <property type="nucleotide sequence ID" value="XM_009839337.1"/>
</dbReference>
<dbReference type="AlphaFoldDB" id="W4G1P2"/>
<dbReference type="GeneID" id="20814204"/>
<dbReference type="EMBL" id="KI913152">
    <property type="protein sequence ID" value="ETV72853.1"/>
    <property type="molecule type" value="Genomic_DNA"/>
</dbReference>
<gene>
    <name evidence="1" type="ORF">H257_12208</name>
</gene>
<protein>
    <submittedName>
        <fullName evidence="1">Uncharacterized protein</fullName>
    </submittedName>
</protein>
<reference evidence="1" key="1">
    <citation type="submission" date="2013-12" db="EMBL/GenBank/DDBJ databases">
        <title>The Genome Sequence of Aphanomyces astaci APO3.</title>
        <authorList>
            <consortium name="The Broad Institute Genomics Platform"/>
            <person name="Russ C."/>
            <person name="Tyler B."/>
            <person name="van West P."/>
            <person name="Dieguez-Uribeondo J."/>
            <person name="Young S.K."/>
            <person name="Zeng Q."/>
            <person name="Gargeya S."/>
            <person name="Fitzgerald M."/>
            <person name="Abouelleil A."/>
            <person name="Alvarado L."/>
            <person name="Chapman S.B."/>
            <person name="Gainer-Dewar J."/>
            <person name="Goldberg J."/>
            <person name="Griggs A."/>
            <person name="Gujja S."/>
            <person name="Hansen M."/>
            <person name="Howarth C."/>
            <person name="Imamovic A."/>
            <person name="Ireland A."/>
            <person name="Larimer J."/>
            <person name="McCowan C."/>
            <person name="Murphy C."/>
            <person name="Pearson M."/>
            <person name="Poon T.W."/>
            <person name="Priest M."/>
            <person name="Roberts A."/>
            <person name="Saif S."/>
            <person name="Shea T."/>
            <person name="Sykes S."/>
            <person name="Wortman J."/>
            <person name="Nusbaum C."/>
            <person name="Birren B."/>
        </authorList>
    </citation>
    <scope>NUCLEOTIDE SEQUENCE [LARGE SCALE GENOMIC DNA]</scope>
    <source>
        <strain evidence="1">APO3</strain>
    </source>
</reference>
<sequence length="83" mass="9712">MELSEVYDAFTTIKTPLVSSRRASVHDELKENIDRVMEKKDFWGFFKQLFAPKEVVFVVRSVEKDQHEQPVGDRRLVKEATKA</sequence>
<dbReference type="VEuPathDB" id="FungiDB:H257_12208"/>